<evidence type="ECO:0000313" key="1">
    <source>
        <dbReference type="EMBL" id="KAK9320406.1"/>
    </source>
</evidence>
<dbReference type="EMBL" id="MU970130">
    <property type="protein sequence ID" value="KAK9320406.1"/>
    <property type="molecule type" value="Genomic_DNA"/>
</dbReference>
<proteinExistence type="predicted"/>
<protein>
    <submittedName>
        <fullName evidence="1">Uncharacterized protein</fullName>
    </submittedName>
</protein>
<dbReference type="Proteomes" id="UP001489719">
    <property type="component" value="Unassembled WGS sequence"/>
</dbReference>
<organism evidence="1 2">
    <name type="scientific">Lipomyces orientalis</name>
    <dbReference type="NCBI Taxonomy" id="1233043"/>
    <lineage>
        <taxon>Eukaryota</taxon>
        <taxon>Fungi</taxon>
        <taxon>Dikarya</taxon>
        <taxon>Ascomycota</taxon>
        <taxon>Saccharomycotina</taxon>
        <taxon>Lipomycetes</taxon>
        <taxon>Lipomycetales</taxon>
        <taxon>Lipomycetaceae</taxon>
        <taxon>Lipomyces</taxon>
    </lineage>
</organism>
<accession>A0ACC3TI36</accession>
<sequence>MITLENGKPIDEAKGEAPRAYDDVIAPSVGVNRDITIKQPIGVCGIITPWNFPVAIIKRKVSAPIAAGCTVVIKLDYETPFTAIALAKLAKIAGIPDANRITQTIYSTLSPTSVCYFPTIIFITTLPQANIVDMNPSQGLASDTLVRTTRGDKRVGDIQVGDILYDPENRPSPVIGITPPATGNLKKITYTEFDSKEKTSFTCAPDHRLTLTTTGINPSIRSTRNAVVWFTRCDRKLLVKEACDLHRDKSSPLSDSSSMELDNATADRFAAVRKSLDSIDCDCGGLRKVQKGFNTQERAQRAFKNLQSDVHHLIDPLIVSDGEGFSVTVREHERLCSKAVKLDRLKVYRAPLAFDPSTVSADPEALPLDPTFLGLWLGDGSSDRTRIVAAATDPETRVWLETYVDRLNSSRPQDAPKLRLTKKLNSAAGTKMTNGYVLNSDVFAYGISSGKGRSSNPVLDGLRQLGLLGNKKAGIPDAYMTADLDTRLAVIAGLIDSDGWYDKSQNRYKFKQMTDGHKKIVTDLMKLAISCGISVSDVRETMRTNPFRAEGPPAPEYIIYLTKGSEKFQKYLLLPRKKMNLEHTYINHDARPFTVSDAPAGEYRAIQVRGGRFQLANRLVVCDCQLNSWFDSPAQDETDTQTLSSQQVPSISAPLAPTVFESPPSSSKAASTTQTVQKPQSKSSSKRPPKASTSKSYQKSTPASTKKSSSPRKQLQPKPGLAAQCTQLDLRDCHEGDILRSLGELARCRMAERLNAAMMLLGDEERGLIPSDDEDIPDSVMPDVSDEPNQPILPPKNSPSKSRSATPRLSATKRPRSGTKITTPRSTSFATIRPDVTITTTETTIIESENQPERIEQVPPMPTTCPMPVLPPEPAITGPAPIEITDYVPRKRKIIVVDEPLIPKY</sequence>
<comment type="caution">
    <text evidence="1">The sequence shown here is derived from an EMBL/GenBank/DDBJ whole genome shotgun (WGS) entry which is preliminary data.</text>
</comment>
<gene>
    <name evidence="1" type="ORF">V1517DRAFT_340797</name>
</gene>
<evidence type="ECO:0000313" key="2">
    <source>
        <dbReference type="Proteomes" id="UP001489719"/>
    </source>
</evidence>
<name>A0ACC3TI36_9ASCO</name>
<keyword evidence="2" id="KW-1185">Reference proteome</keyword>
<reference evidence="2" key="1">
    <citation type="journal article" date="2024" name="Front. Bioeng. Biotechnol.">
        <title>Genome-scale model development and genomic sequencing of the oleaginous clade Lipomyces.</title>
        <authorList>
            <person name="Czajka J.J."/>
            <person name="Han Y."/>
            <person name="Kim J."/>
            <person name="Mondo S.J."/>
            <person name="Hofstad B.A."/>
            <person name="Robles A."/>
            <person name="Haridas S."/>
            <person name="Riley R."/>
            <person name="LaButti K."/>
            <person name="Pangilinan J."/>
            <person name="Andreopoulos W."/>
            <person name="Lipzen A."/>
            <person name="Yan J."/>
            <person name="Wang M."/>
            <person name="Ng V."/>
            <person name="Grigoriev I.V."/>
            <person name="Spatafora J.W."/>
            <person name="Magnuson J.K."/>
            <person name="Baker S.E."/>
            <person name="Pomraning K.R."/>
        </authorList>
    </citation>
    <scope>NUCLEOTIDE SEQUENCE [LARGE SCALE GENOMIC DNA]</scope>
    <source>
        <strain evidence="2">CBS 10300</strain>
    </source>
</reference>